<dbReference type="PANTHER" id="PTHR42698">
    <property type="entry name" value="GTPASE ERA"/>
    <property type="match status" value="1"/>
</dbReference>
<dbReference type="FunFam" id="3.40.50.300:FF:000094">
    <property type="entry name" value="GTPase Era"/>
    <property type="match status" value="1"/>
</dbReference>
<feature type="region of interest" description="G3" evidence="8">
    <location>
        <begin position="59"/>
        <end position="62"/>
    </location>
</feature>
<dbReference type="NCBIfam" id="TIGR00231">
    <property type="entry name" value="small_GTP"/>
    <property type="match status" value="1"/>
</dbReference>
<dbReference type="GO" id="GO:0005829">
    <property type="term" value="C:cytosol"/>
    <property type="evidence" value="ECO:0007669"/>
    <property type="project" value="TreeGrafter"/>
</dbReference>
<dbReference type="PROSITE" id="PS50823">
    <property type="entry name" value="KH_TYPE_2"/>
    <property type="match status" value="1"/>
</dbReference>
<dbReference type="GO" id="GO:0005525">
    <property type="term" value="F:GTP binding"/>
    <property type="evidence" value="ECO:0007669"/>
    <property type="project" value="UniProtKB-UniRule"/>
</dbReference>
<dbReference type="Proteomes" id="UP000031631">
    <property type="component" value="Chromosome"/>
</dbReference>
<dbReference type="NCBIfam" id="NF000908">
    <property type="entry name" value="PRK00089.1"/>
    <property type="match status" value="1"/>
</dbReference>
<comment type="subunit">
    <text evidence="7">Monomer.</text>
</comment>
<dbReference type="PANTHER" id="PTHR42698:SF1">
    <property type="entry name" value="GTPASE ERA, MITOCHONDRIAL"/>
    <property type="match status" value="1"/>
</dbReference>
<feature type="region of interest" description="G1" evidence="8">
    <location>
        <begin position="12"/>
        <end position="19"/>
    </location>
</feature>
<dbReference type="SUPFAM" id="SSF54814">
    <property type="entry name" value="Prokaryotic type KH domain (KH-domain type II)"/>
    <property type="match status" value="1"/>
</dbReference>
<dbReference type="GO" id="GO:0043024">
    <property type="term" value="F:ribosomal small subunit binding"/>
    <property type="evidence" value="ECO:0007669"/>
    <property type="project" value="TreeGrafter"/>
</dbReference>
<evidence type="ECO:0000256" key="1">
    <source>
        <dbReference type="ARBA" id="ARBA00007921"/>
    </source>
</evidence>
<dbReference type="CDD" id="cd04163">
    <property type="entry name" value="Era"/>
    <property type="match status" value="1"/>
</dbReference>
<dbReference type="GO" id="GO:0000028">
    <property type="term" value="P:ribosomal small subunit assembly"/>
    <property type="evidence" value="ECO:0007669"/>
    <property type="project" value="TreeGrafter"/>
</dbReference>
<name>A0A7U6GI33_9GAMM</name>
<evidence type="ECO:0000313" key="13">
    <source>
        <dbReference type="Proteomes" id="UP000031631"/>
    </source>
</evidence>
<evidence type="ECO:0000256" key="4">
    <source>
        <dbReference type="ARBA" id="ARBA00022741"/>
    </source>
</evidence>
<evidence type="ECO:0000259" key="10">
    <source>
        <dbReference type="PROSITE" id="PS50823"/>
    </source>
</evidence>
<dbReference type="AlphaFoldDB" id="A0A7U6GI33"/>
<comment type="similarity">
    <text evidence="1 7 8 9">Belongs to the TRAFAC class TrmE-Era-EngA-EngB-Septin-like GTPase superfamily. Era GTPase family.</text>
</comment>
<organism evidence="12 13">
    <name type="scientific">Thiolapillus brandeum</name>
    <dbReference type="NCBI Taxonomy" id="1076588"/>
    <lineage>
        <taxon>Bacteria</taxon>
        <taxon>Pseudomonadati</taxon>
        <taxon>Pseudomonadota</taxon>
        <taxon>Gammaproteobacteria</taxon>
        <taxon>Chromatiales</taxon>
        <taxon>Sedimenticolaceae</taxon>
        <taxon>Thiolapillus</taxon>
    </lineage>
</organism>
<keyword evidence="13" id="KW-1185">Reference proteome</keyword>
<dbReference type="Pfam" id="PF01926">
    <property type="entry name" value="MMR_HSR1"/>
    <property type="match status" value="1"/>
</dbReference>
<proteinExistence type="inferred from homology"/>
<dbReference type="RefSeq" id="WP_041066474.1">
    <property type="nucleotide sequence ID" value="NZ_AP012273.1"/>
</dbReference>
<evidence type="ECO:0000259" key="11">
    <source>
        <dbReference type="PROSITE" id="PS51713"/>
    </source>
</evidence>
<gene>
    <name evidence="7" type="primary">era</name>
    <name evidence="12" type="ORF">TBH_C1130</name>
</gene>
<dbReference type="PROSITE" id="PS51713">
    <property type="entry name" value="G_ERA"/>
    <property type="match status" value="1"/>
</dbReference>
<dbReference type="GO" id="GO:0070181">
    <property type="term" value="F:small ribosomal subunit rRNA binding"/>
    <property type="evidence" value="ECO:0007669"/>
    <property type="project" value="UniProtKB-UniRule"/>
</dbReference>
<keyword evidence="3 7" id="KW-0690">Ribosome biogenesis</keyword>
<dbReference type="PRINTS" id="PR00326">
    <property type="entry name" value="GTP1OBG"/>
</dbReference>
<dbReference type="GO" id="GO:0005886">
    <property type="term" value="C:plasma membrane"/>
    <property type="evidence" value="ECO:0007669"/>
    <property type="project" value="UniProtKB-SubCell"/>
</dbReference>
<comment type="subcellular location">
    <subcellularLocation>
        <location evidence="7">Cytoplasm</location>
    </subcellularLocation>
    <subcellularLocation>
        <location evidence="7">Cell membrane</location>
        <topology evidence="7">Peripheral membrane protein</topology>
    </subcellularLocation>
</comment>
<dbReference type="HAMAP" id="MF_00367">
    <property type="entry name" value="GTPase_Era"/>
    <property type="match status" value="1"/>
</dbReference>
<dbReference type="NCBIfam" id="TIGR00436">
    <property type="entry name" value="era"/>
    <property type="match status" value="1"/>
</dbReference>
<dbReference type="Pfam" id="PF07650">
    <property type="entry name" value="KH_2"/>
    <property type="match status" value="1"/>
</dbReference>
<evidence type="ECO:0000256" key="9">
    <source>
        <dbReference type="RuleBase" id="RU003761"/>
    </source>
</evidence>
<dbReference type="InterPro" id="IPR009019">
    <property type="entry name" value="KH_sf_prok-type"/>
</dbReference>
<dbReference type="Gene3D" id="3.30.300.20">
    <property type="match status" value="1"/>
</dbReference>
<feature type="region of interest" description="G4" evidence="8">
    <location>
        <begin position="121"/>
        <end position="124"/>
    </location>
</feature>
<keyword evidence="7" id="KW-0699">rRNA-binding</keyword>
<keyword evidence="7" id="KW-0963">Cytoplasm</keyword>
<evidence type="ECO:0000256" key="6">
    <source>
        <dbReference type="ARBA" id="ARBA00023134"/>
    </source>
</evidence>
<evidence type="ECO:0000256" key="2">
    <source>
        <dbReference type="ARBA" id="ARBA00020484"/>
    </source>
</evidence>
<reference evidence="12 13" key="1">
    <citation type="journal article" date="2014" name="PLoS ONE">
        <title>Physiological and genomic features of a novel sulfur-oxidizing gammaproteobacterium belonging to a previously uncultivated symbiotic lineage isolated from a hydrothermal vent.</title>
        <authorList>
            <person name="Nunoura T."/>
            <person name="Takaki Y."/>
            <person name="Kazama H."/>
            <person name="Kakuta J."/>
            <person name="Shimamura S."/>
            <person name="Makita H."/>
            <person name="Hirai M."/>
            <person name="Miyazaki M."/>
            <person name="Takai K."/>
        </authorList>
    </citation>
    <scope>NUCLEOTIDE SEQUENCE [LARGE SCALE GENOMIC DNA]</scope>
    <source>
        <strain evidence="12 13">Hiromi1</strain>
    </source>
</reference>
<evidence type="ECO:0000256" key="8">
    <source>
        <dbReference type="PROSITE-ProRule" id="PRU01050"/>
    </source>
</evidence>
<feature type="binding site" evidence="7">
    <location>
        <begin position="121"/>
        <end position="124"/>
    </location>
    <ligand>
        <name>GTP</name>
        <dbReference type="ChEBI" id="CHEBI:37565"/>
    </ligand>
</feature>
<dbReference type="InterPro" id="IPR005225">
    <property type="entry name" value="Small_GTP-bd"/>
</dbReference>
<dbReference type="GO" id="GO:0003924">
    <property type="term" value="F:GTPase activity"/>
    <property type="evidence" value="ECO:0007669"/>
    <property type="project" value="UniProtKB-UniRule"/>
</dbReference>
<keyword evidence="4 7" id="KW-0547">Nucleotide-binding</keyword>
<keyword evidence="7" id="KW-0472">Membrane</keyword>
<evidence type="ECO:0000256" key="5">
    <source>
        <dbReference type="ARBA" id="ARBA00022884"/>
    </source>
</evidence>
<dbReference type="OrthoDB" id="9805918at2"/>
<dbReference type="CDD" id="cd22534">
    <property type="entry name" value="KH-II_Era"/>
    <property type="match status" value="1"/>
</dbReference>
<sequence length="295" mass="33503">MKHRAGHVALVGRPNVGKSTLLNRLLGQKLAITSHKPQTTRHSILGINTLDDGQIVYIDTPGIHQRGDKAMNRYLNRTATSVLAGVDLVVMLVDSSNWTDEDEMVLQRVHRSKLPLMLVVNKIDTLKQREDLLPLLASLSEKTGIETVIPISARNGDNCDHLEDTILQALPEGDNFYAEDQITDRPERFFAAELIREQITRRYHKELPYSATVEIEEFDVQPHIYRISAIIWVERQNQKGILVGKGGQALKETATEARKELQKFFQNKVYLRLWVKVKKSWSADQASLSRLGYSD</sequence>
<dbReference type="FunFam" id="3.30.300.20:FF:000003">
    <property type="entry name" value="GTPase Era"/>
    <property type="match status" value="1"/>
</dbReference>
<dbReference type="InterPro" id="IPR004044">
    <property type="entry name" value="KH_dom_type_2"/>
</dbReference>
<dbReference type="EMBL" id="AP012273">
    <property type="protein sequence ID" value="BAO44058.1"/>
    <property type="molecule type" value="Genomic_DNA"/>
</dbReference>
<dbReference type="SUPFAM" id="SSF52540">
    <property type="entry name" value="P-loop containing nucleoside triphosphate hydrolases"/>
    <property type="match status" value="1"/>
</dbReference>
<accession>A0A7U6GI33</accession>
<dbReference type="KEGG" id="tbn:TBH_C1130"/>
<evidence type="ECO:0000256" key="7">
    <source>
        <dbReference type="HAMAP-Rule" id="MF_00367"/>
    </source>
</evidence>
<feature type="domain" description="Era-type G" evidence="11">
    <location>
        <begin position="4"/>
        <end position="172"/>
    </location>
</feature>
<dbReference type="Gene3D" id="3.40.50.300">
    <property type="entry name" value="P-loop containing nucleotide triphosphate hydrolases"/>
    <property type="match status" value="1"/>
</dbReference>
<feature type="region of interest" description="G2" evidence="8">
    <location>
        <begin position="38"/>
        <end position="42"/>
    </location>
</feature>
<evidence type="ECO:0000313" key="12">
    <source>
        <dbReference type="EMBL" id="BAO44058.1"/>
    </source>
</evidence>
<dbReference type="InterPro" id="IPR027417">
    <property type="entry name" value="P-loop_NTPase"/>
</dbReference>
<feature type="region of interest" description="G5" evidence="8">
    <location>
        <begin position="151"/>
        <end position="153"/>
    </location>
</feature>
<evidence type="ECO:0000256" key="3">
    <source>
        <dbReference type="ARBA" id="ARBA00022517"/>
    </source>
</evidence>
<dbReference type="InterPro" id="IPR030388">
    <property type="entry name" value="G_ERA_dom"/>
</dbReference>
<feature type="binding site" evidence="7">
    <location>
        <begin position="59"/>
        <end position="63"/>
    </location>
    <ligand>
        <name>GTP</name>
        <dbReference type="ChEBI" id="CHEBI:37565"/>
    </ligand>
</feature>
<dbReference type="InterPro" id="IPR005662">
    <property type="entry name" value="GTPase_Era-like"/>
</dbReference>
<dbReference type="InterPro" id="IPR006073">
    <property type="entry name" value="GTP-bd"/>
</dbReference>
<comment type="function">
    <text evidence="7">An essential GTPase that binds both GDP and GTP, with rapid nucleotide exchange. Plays a role in 16S rRNA processing and 30S ribosomal subunit biogenesis and possibly also in cell cycle regulation and energy metabolism.</text>
</comment>
<keyword evidence="7" id="KW-1003">Cell membrane</keyword>
<protein>
    <recommendedName>
        <fullName evidence="2 7">GTPase Era</fullName>
    </recommendedName>
</protein>
<feature type="domain" description="KH type-2" evidence="10">
    <location>
        <begin position="195"/>
        <end position="279"/>
    </location>
</feature>
<feature type="binding site" evidence="7">
    <location>
        <begin position="12"/>
        <end position="19"/>
    </location>
    <ligand>
        <name>GTP</name>
        <dbReference type="ChEBI" id="CHEBI:37565"/>
    </ligand>
</feature>
<keyword evidence="6 7" id="KW-0342">GTP-binding</keyword>
<dbReference type="InterPro" id="IPR015946">
    <property type="entry name" value="KH_dom-like_a/b"/>
</dbReference>
<keyword evidence="5 7" id="KW-0694">RNA-binding</keyword>